<proteinExistence type="predicted"/>
<feature type="transmembrane region" description="Helical" evidence="1">
    <location>
        <begin position="30"/>
        <end position="55"/>
    </location>
</feature>
<name>A0A8D9BAH9_9HEMI</name>
<evidence type="ECO:0000256" key="1">
    <source>
        <dbReference type="SAM" id="Phobius"/>
    </source>
</evidence>
<sequence length="135" mass="15665">MDCFIFHFDHSYLSLSLLSPSLDLSYLKHLLTIFLQFLSLCCSHFLAVSCIYYNAICFSLCLLLQNNADYIFEISSEKTICIRYLHHTSGSKSFLSFFNWLNVSFSLSTSKSFLASVIRIFINLMAHRCRLFGRE</sequence>
<organism evidence="2">
    <name type="scientific">Cacopsylla melanoneura</name>
    <dbReference type="NCBI Taxonomy" id="428564"/>
    <lineage>
        <taxon>Eukaryota</taxon>
        <taxon>Metazoa</taxon>
        <taxon>Ecdysozoa</taxon>
        <taxon>Arthropoda</taxon>
        <taxon>Hexapoda</taxon>
        <taxon>Insecta</taxon>
        <taxon>Pterygota</taxon>
        <taxon>Neoptera</taxon>
        <taxon>Paraneoptera</taxon>
        <taxon>Hemiptera</taxon>
        <taxon>Sternorrhyncha</taxon>
        <taxon>Psylloidea</taxon>
        <taxon>Psyllidae</taxon>
        <taxon>Psyllinae</taxon>
        <taxon>Cacopsylla</taxon>
    </lineage>
</organism>
<keyword evidence="1" id="KW-0812">Transmembrane</keyword>
<evidence type="ECO:0000313" key="2">
    <source>
        <dbReference type="EMBL" id="CAG6781653.1"/>
    </source>
</evidence>
<dbReference type="AlphaFoldDB" id="A0A8D9BAH9"/>
<keyword evidence="1" id="KW-1133">Transmembrane helix</keyword>
<accession>A0A8D9BAH9</accession>
<dbReference type="EMBL" id="HBUF01623925">
    <property type="protein sequence ID" value="CAG6781653.1"/>
    <property type="molecule type" value="Transcribed_RNA"/>
</dbReference>
<reference evidence="2" key="1">
    <citation type="submission" date="2021-05" db="EMBL/GenBank/DDBJ databases">
        <authorList>
            <person name="Alioto T."/>
            <person name="Alioto T."/>
            <person name="Gomez Garrido J."/>
        </authorList>
    </citation>
    <scope>NUCLEOTIDE SEQUENCE</scope>
</reference>
<keyword evidence="1" id="KW-0472">Membrane</keyword>
<protein>
    <submittedName>
        <fullName evidence="2">Uncharacterized protein</fullName>
    </submittedName>
</protein>